<evidence type="ECO:0000313" key="2">
    <source>
        <dbReference type="Proteomes" id="UP000053676"/>
    </source>
</evidence>
<protein>
    <submittedName>
        <fullName evidence="1">Uncharacterized protein</fullName>
    </submittedName>
</protein>
<proteinExistence type="predicted"/>
<evidence type="ECO:0000313" key="1">
    <source>
        <dbReference type="EMBL" id="ETN82547.1"/>
    </source>
</evidence>
<name>W2TNG3_NECAM</name>
<accession>W2TNG3</accession>
<reference evidence="2" key="1">
    <citation type="journal article" date="2014" name="Nat. Genet.">
        <title>Genome of the human hookworm Necator americanus.</title>
        <authorList>
            <person name="Tang Y.T."/>
            <person name="Gao X."/>
            <person name="Rosa B.A."/>
            <person name="Abubucker S."/>
            <person name="Hallsworth-Pepin K."/>
            <person name="Martin J."/>
            <person name="Tyagi R."/>
            <person name="Heizer E."/>
            <person name="Zhang X."/>
            <person name="Bhonagiri-Palsikar V."/>
            <person name="Minx P."/>
            <person name="Warren W.C."/>
            <person name="Wang Q."/>
            <person name="Zhan B."/>
            <person name="Hotez P.J."/>
            <person name="Sternberg P.W."/>
            <person name="Dougall A."/>
            <person name="Gaze S.T."/>
            <person name="Mulvenna J."/>
            <person name="Sotillo J."/>
            <person name="Ranganathan S."/>
            <person name="Rabelo E.M."/>
            <person name="Wilson R.K."/>
            <person name="Felgner P.L."/>
            <person name="Bethony J."/>
            <person name="Hawdon J.M."/>
            <person name="Gasser R.B."/>
            <person name="Loukas A."/>
            <person name="Mitreva M."/>
        </authorList>
    </citation>
    <scope>NUCLEOTIDE SEQUENCE [LARGE SCALE GENOMIC DNA]</scope>
</reference>
<dbReference type="KEGG" id="nai:NECAME_07882"/>
<dbReference type="EMBL" id="KI658433">
    <property type="protein sequence ID" value="ETN82547.1"/>
    <property type="molecule type" value="Genomic_DNA"/>
</dbReference>
<sequence>MKRAANAVVINLEFCKRCDTQNELSSKRCKQLQEDLFRLAISSPTGVLEVVLRTGFVGGTQVGTKLVSIEVTNDHKPRCYYPEVCAIMRSTQSASLTPLGCHSRNLNVKKFRVKDKSEARMLWRTTFLPCREQRKY</sequence>
<dbReference type="Proteomes" id="UP000053676">
    <property type="component" value="Unassembled WGS sequence"/>
</dbReference>
<gene>
    <name evidence="1" type="ORF">NECAME_07882</name>
</gene>
<organism evidence="1 2">
    <name type="scientific">Necator americanus</name>
    <name type="common">Human hookworm</name>
    <dbReference type="NCBI Taxonomy" id="51031"/>
    <lineage>
        <taxon>Eukaryota</taxon>
        <taxon>Metazoa</taxon>
        <taxon>Ecdysozoa</taxon>
        <taxon>Nematoda</taxon>
        <taxon>Chromadorea</taxon>
        <taxon>Rhabditida</taxon>
        <taxon>Rhabditina</taxon>
        <taxon>Rhabditomorpha</taxon>
        <taxon>Strongyloidea</taxon>
        <taxon>Ancylostomatidae</taxon>
        <taxon>Bunostominae</taxon>
        <taxon>Necator</taxon>
    </lineage>
</organism>
<keyword evidence="2" id="KW-1185">Reference proteome</keyword>
<dbReference type="AlphaFoldDB" id="W2TNG3"/>